<dbReference type="Pfam" id="PF19050">
    <property type="entry name" value="PhoD_2"/>
    <property type="match status" value="2"/>
</dbReference>
<dbReference type="CDD" id="cd07389">
    <property type="entry name" value="MPP_PhoD"/>
    <property type="match status" value="1"/>
</dbReference>
<dbReference type="InterPro" id="IPR038607">
    <property type="entry name" value="PhoD-like_sf"/>
</dbReference>
<dbReference type="EMBL" id="DF830081">
    <property type="protein sequence ID" value="GAK66721.1"/>
    <property type="molecule type" value="Genomic_DNA"/>
</dbReference>
<dbReference type="HOGENOM" id="CLU_000998_1_0_1"/>
<reference evidence="2" key="1">
    <citation type="submission" date="2014-07" db="EMBL/GenBank/DDBJ databases">
        <title>Draft genome sequence of the yeast Pseudozyma antarctica JCM 10317 known as a producer of lipase B which used in a wide range of industrial applications.</title>
        <authorList>
            <person name="Morita T."/>
            <person name="Saika A."/>
            <person name="Koike H."/>
        </authorList>
    </citation>
    <scope>NUCLEOTIDE SEQUENCE</scope>
    <source>
        <strain evidence="2">JCM 10317</strain>
    </source>
</reference>
<organism evidence="2">
    <name type="scientific">Pseudozyma antarctica</name>
    <name type="common">Yeast</name>
    <name type="synonym">Candida antarctica</name>
    <dbReference type="NCBI Taxonomy" id="84753"/>
    <lineage>
        <taxon>Eukaryota</taxon>
        <taxon>Fungi</taxon>
        <taxon>Dikarya</taxon>
        <taxon>Basidiomycota</taxon>
        <taxon>Ustilaginomycotina</taxon>
        <taxon>Ustilaginomycetes</taxon>
        <taxon>Ustilaginales</taxon>
        <taxon>Ustilaginaceae</taxon>
        <taxon>Moesziomyces</taxon>
    </lineage>
</organism>
<evidence type="ECO:0000313" key="3">
    <source>
        <dbReference type="Proteomes" id="UP000053758"/>
    </source>
</evidence>
<name>A0A081CJ75_PSEA2</name>
<dbReference type="RefSeq" id="XP_014655136.1">
    <property type="nucleotide sequence ID" value="XM_014799650.1"/>
</dbReference>
<dbReference type="GO" id="GO:0016020">
    <property type="term" value="C:membrane"/>
    <property type="evidence" value="ECO:0007669"/>
    <property type="project" value="TreeGrafter"/>
</dbReference>
<proteinExistence type="predicted"/>
<sequence>MTTLNVRTGPMLRYDSVDVGNYLYHAFAMIVTEDATSDYSIVPTMQLRWQNASAVSAATADGSTAVSEDNSHASSQAIKLYQYHGAEGSFTFWRFKIEIPMADHELAVHYSIDGEAHPNSQSEAIKGLTGHTFFVPAKSQNFRWAGHSCNGFSASVDESEFNGPNPLWDDMLKAHAAKPYHAVVGGGDQIYCDKLVREPEMQEWNNQSDSKKRMAMPLTDEIRTCIDRYMFNHYCEWFGGGSFAKTIAQVPMINMLDDHDLIDGFGTYPDELMRAAVFNHVGARGYFFFLLFQLFVNDDVDGVSETAHPQRSMLIGPQGVYIPFKNHSLLSYLGPKQWILLVDCRSERKIDQICSKETYARLFAAVRAMPAGVEHLIVLLGVPLAYPRMVFLERTLSSSMNPLIMLAKGLSPGFTNNFNGQVELLDDLGDHWCAGPHKHERNWLVERVQEVALERHLRISYMSGDVHAGGVGVFYGYHQHDPSLDPKYSLAVITSAIVNTPPPPAVISMLNKLASKKHRSLFYCGTKETMVPLFETDLEGKKQKDKYIIGARNWCSVEYLEASGEVEFDLRVEKVRGGGETKSYAVKAPKPRWDVAKQHYAHQRERECQLELPQYRTTASLRFPVELDTPPPPPRFFL</sequence>
<evidence type="ECO:0000259" key="1">
    <source>
        <dbReference type="Pfam" id="PF19050"/>
    </source>
</evidence>
<dbReference type="InterPro" id="IPR018946">
    <property type="entry name" value="PhoD-like_MPP"/>
</dbReference>
<dbReference type="Gene3D" id="3.60.21.70">
    <property type="entry name" value="PhoD-like phosphatase"/>
    <property type="match status" value="1"/>
</dbReference>
<feature type="domain" description="PhoD-like phosphatase" evidence="1">
    <location>
        <begin position="409"/>
        <end position="562"/>
    </location>
</feature>
<accession>A0A081CJ75</accession>
<gene>
    <name evidence="2" type="ORF">PAN0_014c4944</name>
</gene>
<dbReference type="PANTHER" id="PTHR46689:SF1">
    <property type="entry name" value="PHOD-LIKE PHOSPHATASE DOMAIN-CONTAINING PROTEIN"/>
    <property type="match status" value="1"/>
</dbReference>
<dbReference type="GeneID" id="26305696"/>
<dbReference type="PANTHER" id="PTHR46689">
    <property type="entry name" value="MEMBRANE PROTEIN, PUTATIVE-RELATED"/>
    <property type="match status" value="1"/>
</dbReference>
<evidence type="ECO:0000313" key="2">
    <source>
        <dbReference type="EMBL" id="GAK66721.1"/>
    </source>
</evidence>
<keyword evidence="3" id="KW-1185">Reference proteome</keyword>
<dbReference type="Proteomes" id="UP000053758">
    <property type="component" value="Unassembled WGS sequence"/>
</dbReference>
<dbReference type="InterPro" id="IPR043904">
    <property type="entry name" value="PhoD_2-like"/>
</dbReference>
<protein>
    <submittedName>
        <fullName evidence="2">Plasma membrane protein</fullName>
    </submittedName>
</protein>
<dbReference type="AlphaFoldDB" id="A0A081CJ75"/>
<feature type="domain" description="PhoD-like phosphatase" evidence="1">
    <location>
        <begin position="127"/>
        <end position="394"/>
    </location>
</feature>